<protein>
    <submittedName>
        <fullName evidence="1">Uncharacterized protein</fullName>
    </submittedName>
</protein>
<organism evidence="1 2">
    <name type="scientific">Blastopirellula marina</name>
    <dbReference type="NCBI Taxonomy" id="124"/>
    <lineage>
        <taxon>Bacteria</taxon>
        <taxon>Pseudomonadati</taxon>
        <taxon>Planctomycetota</taxon>
        <taxon>Planctomycetia</taxon>
        <taxon>Pirellulales</taxon>
        <taxon>Pirellulaceae</taxon>
        <taxon>Blastopirellula</taxon>
    </lineage>
</organism>
<comment type="caution">
    <text evidence="1">The sequence shown here is derived from an EMBL/GenBank/DDBJ whole genome shotgun (WGS) entry which is preliminary data.</text>
</comment>
<sequence>MTKSGELDLSSGRRIYLKQLEQYLTYEGLLEGLPTAERNQQRLQSLVAEHQDKPYDGTPYLIPPVETPIDHGRPYPFGTPSALPSVTCIGRFTSLDPAKDKSYDYSGLVILWYQQDYAMPIDPAVVGQIRGVDWETHAADLYY</sequence>
<evidence type="ECO:0000313" key="1">
    <source>
        <dbReference type="EMBL" id="PQO31029.1"/>
    </source>
</evidence>
<dbReference type="Proteomes" id="UP000240009">
    <property type="component" value="Unassembled WGS sequence"/>
</dbReference>
<dbReference type="OrthoDB" id="283452at2"/>
<dbReference type="RefSeq" id="WP_105353394.1">
    <property type="nucleotide sequence ID" value="NZ_PUIA01000037.1"/>
</dbReference>
<reference evidence="1 2" key="1">
    <citation type="submission" date="2018-02" db="EMBL/GenBank/DDBJ databases">
        <title>Comparative genomes isolates from brazilian mangrove.</title>
        <authorList>
            <person name="Araujo J.E."/>
            <person name="Taketani R.G."/>
            <person name="Silva M.C.P."/>
            <person name="Loureco M.V."/>
            <person name="Andreote F.D."/>
        </authorList>
    </citation>
    <scope>NUCLEOTIDE SEQUENCE [LARGE SCALE GENOMIC DNA]</scope>
    <source>
        <strain evidence="1 2">HEX-2 MGV</strain>
    </source>
</reference>
<gene>
    <name evidence="1" type="ORF">C5Y96_11765</name>
</gene>
<dbReference type="AlphaFoldDB" id="A0A2S8FFS8"/>
<proteinExistence type="predicted"/>
<evidence type="ECO:0000313" key="2">
    <source>
        <dbReference type="Proteomes" id="UP000240009"/>
    </source>
</evidence>
<name>A0A2S8FFS8_9BACT</name>
<dbReference type="EMBL" id="PUIA01000037">
    <property type="protein sequence ID" value="PQO31029.1"/>
    <property type="molecule type" value="Genomic_DNA"/>
</dbReference>
<accession>A0A2S8FFS8</accession>